<comment type="similarity">
    <text evidence="1">Belongs to the eIF-2B alpha/beta/delta subunits family. R15P isomerase subfamily.</text>
</comment>
<proteinExistence type="inferred from homology"/>
<dbReference type="NCBIfam" id="TIGR00511">
    <property type="entry name" value="ribulose_e2b2"/>
    <property type="match status" value="1"/>
</dbReference>
<name>A0A7J3SME6_9CREN</name>
<dbReference type="InterPro" id="IPR027363">
    <property type="entry name" value="M1Pi_N"/>
</dbReference>
<evidence type="ECO:0000256" key="3">
    <source>
        <dbReference type="ARBA" id="ARBA00023277"/>
    </source>
</evidence>
<reference evidence="4" key="1">
    <citation type="journal article" date="2020" name="mSystems">
        <title>Genome- and Community-Level Interaction Insights into Carbon Utilization and Element Cycling Functions of Hydrothermarchaeota in Hydrothermal Sediment.</title>
        <authorList>
            <person name="Zhou Z."/>
            <person name="Liu Y."/>
            <person name="Xu W."/>
            <person name="Pan J."/>
            <person name="Luo Z.H."/>
            <person name="Li M."/>
        </authorList>
    </citation>
    <scope>NUCLEOTIDE SEQUENCE [LARGE SCALE GENOMIC DNA]</scope>
    <source>
        <strain evidence="4">SpSt-885</strain>
    </source>
</reference>
<dbReference type="EMBL" id="DTLS01000181">
    <property type="protein sequence ID" value="HGZ60791.1"/>
    <property type="molecule type" value="Genomic_DNA"/>
</dbReference>
<evidence type="ECO:0000313" key="4">
    <source>
        <dbReference type="EMBL" id="HGZ60791.1"/>
    </source>
</evidence>
<accession>A0A7J3SME6</accession>
<dbReference type="InterPro" id="IPR042529">
    <property type="entry name" value="IF_2B-like_C"/>
</dbReference>
<gene>
    <name evidence="4" type="ORF">ENW83_06315</name>
</gene>
<dbReference type="AlphaFoldDB" id="A0A7J3SME6"/>
<dbReference type="EC" id="5.3.1.29" evidence="4"/>
<dbReference type="InterPro" id="IPR000649">
    <property type="entry name" value="IF-2B-related"/>
</dbReference>
<protein>
    <submittedName>
        <fullName evidence="4">Ribose 1,5-bisphosphate isomerase</fullName>
        <ecNumber evidence="4">5.3.1.29</ecNumber>
    </submittedName>
</protein>
<dbReference type="Pfam" id="PF01008">
    <property type="entry name" value="IF-2B"/>
    <property type="match status" value="1"/>
</dbReference>
<dbReference type="GO" id="GO:0046523">
    <property type="term" value="F:S-methyl-5-thioribose-1-phosphate isomerase activity"/>
    <property type="evidence" value="ECO:0007669"/>
    <property type="project" value="TreeGrafter"/>
</dbReference>
<dbReference type="Gene3D" id="3.40.50.10470">
    <property type="entry name" value="Translation initiation factor eif-2b, domain 2"/>
    <property type="match status" value="1"/>
</dbReference>
<keyword evidence="2 4" id="KW-0413">Isomerase</keyword>
<evidence type="ECO:0000256" key="1">
    <source>
        <dbReference type="ARBA" id="ARBA00009229"/>
    </source>
</evidence>
<dbReference type="SUPFAM" id="SSF100950">
    <property type="entry name" value="NagB/RpiA/CoA transferase-like"/>
    <property type="match status" value="1"/>
</dbReference>
<keyword evidence="3" id="KW-0119">Carbohydrate metabolism</keyword>
<dbReference type="InterPro" id="IPR037171">
    <property type="entry name" value="NagB/RpiA_transferase-like"/>
</dbReference>
<dbReference type="InterPro" id="IPR011559">
    <property type="entry name" value="Initiation_fac_2B_a/b/d"/>
</dbReference>
<sequence>MKIRGAGAIAIAAAEAMKQAALTYNGEKDSFVEYIREVGKLLLRTRPTAVSLPNAVFYILKRIDSSSEDPVRATISIADEFISNVKNAQLKIAKYGSKLISDDMVIMTHCHSSAAVSVLIEAWKEGKRFKVINTETRPKFQGRVTASILTKEGIPVTHIPDSSIRYHMSNVDLVIVGADTVTSDGHLVNKIGTSILALAADEADVEFYSACESIKFSPASFAGGHIIIEERSAEEVLGEHKDLLDKRGMFVRNPAFDFTPPEQITGFITEYGILPPRASLLLIKYVFGLSSGEMQMRLLEEEP</sequence>
<dbReference type="InterPro" id="IPR005250">
    <property type="entry name" value="R15Pi"/>
</dbReference>
<comment type="caution">
    <text evidence="4">The sequence shown here is derived from an EMBL/GenBank/DDBJ whole genome shotgun (WGS) entry which is preliminary data.</text>
</comment>
<dbReference type="PANTHER" id="PTHR43475:SF2">
    <property type="entry name" value="RIBOSE 1,5-BISPHOSPHATE ISOMERASE"/>
    <property type="match status" value="1"/>
</dbReference>
<dbReference type="GO" id="GO:0043917">
    <property type="term" value="F:ribose 1,5-bisphosphate isomerase activity"/>
    <property type="evidence" value="ECO:0007669"/>
    <property type="project" value="UniProtKB-EC"/>
</dbReference>
<dbReference type="Gene3D" id="1.20.120.420">
    <property type="entry name" value="translation initiation factor eif-2b, domain 1"/>
    <property type="match status" value="1"/>
</dbReference>
<dbReference type="PANTHER" id="PTHR43475">
    <property type="entry name" value="METHYLTHIORIBOSE-1-PHOSPHATE ISOMERASE"/>
    <property type="match status" value="1"/>
</dbReference>
<organism evidence="4">
    <name type="scientific">Fervidicoccus fontis</name>
    <dbReference type="NCBI Taxonomy" id="683846"/>
    <lineage>
        <taxon>Archaea</taxon>
        <taxon>Thermoproteota</taxon>
        <taxon>Thermoprotei</taxon>
        <taxon>Fervidicoccales</taxon>
        <taxon>Fervidicoccaceae</taxon>
        <taxon>Fervidicoccus</taxon>
    </lineage>
</organism>
<evidence type="ECO:0000256" key="2">
    <source>
        <dbReference type="ARBA" id="ARBA00023235"/>
    </source>
</evidence>
<dbReference type="GO" id="GO:0019509">
    <property type="term" value="P:L-methionine salvage from methylthioadenosine"/>
    <property type="evidence" value="ECO:0007669"/>
    <property type="project" value="TreeGrafter"/>
</dbReference>
<dbReference type="NCBIfam" id="TIGR00524">
    <property type="entry name" value="eIF-2B_rel"/>
    <property type="match status" value="1"/>
</dbReference>